<dbReference type="RefSeq" id="WP_190578230.1">
    <property type="nucleotide sequence ID" value="NZ_CAWPQU010000007.1"/>
</dbReference>
<protein>
    <submittedName>
        <fullName evidence="2">Uncharacterized protein</fullName>
    </submittedName>
</protein>
<comment type="caution">
    <text evidence="2">The sequence shown here is derived from an EMBL/GenBank/DDBJ whole genome shotgun (WGS) entry which is preliminary data.</text>
</comment>
<evidence type="ECO:0000313" key="3">
    <source>
        <dbReference type="Proteomes" id="UP000618445"/>
    </source>
</evidence>
<feature type="transmembrane region" description="Helical" evidence="1">
    <location>
        <begin position="82"/>
        <end position="106"/>
    </location>
</feature>
<evidence type="ECO:0000313" key="2">
    <source>
        <dbReference type="EMBL" id="MBD2317381.1"/>
    </source>
</evidence>
<reference evidence="2 3" key="1">
    <citation type="journal article" date="2020" name="ISME J.">
        <title>Comparative genomics reveals insights into cyanobacterial evolution and habitat adaptation.</title>
        <authorList>
            <person name="Chen M.Y."/>
            <person name="Teng W.K."/>
            <person name="Zhao L."/>
            <person name="Hu C.X."/>
            <person name="Zhou Y.K."/>
            <person name="Han B.P."/>
            <person name="Song L.R."/>
            <person name="Shu W.S."/>
        </authorList>
    </citation>
    <scope>NUCLEOTIDE SEQUENCE [LARGE SCALE GENOMIC DNA]</scope>
    <source>
        <strain evidence="2 3">FACHB-1050</strain>
    </source>
</reference>
<name>A0ABR8C9S9_9CYAN</name>
<sequence>MNYRDWNNQIAAHFFHPDMAGKNVYLYVTQELISDLGQDKGVGFADFINAVKTGFRTKRQSEGICKDALWSMRLRINQPYPLYIAYLALFVLAAGVDGEFATHAYYPRLRELFGDPSATGTYPNFGEMWQLWKDLSKWANEERSGELGIFTYRSVGNQIHIGLPLAQALLSEEERRSLPYIFAEANLDPMTPREQEEIGALVSKNGRNYLLNRTLRLLKETNSNTNDIRQALLEIIIDELHDWDGYVEDSLNKTGQVYGSLRLCCRIDQIAGRTDFSLRCMTKREFPEDGLTLKSDNNQSYSCEEYGDGWSSPITTTNGQMLDASRLDWVQGVQVRSHDSKWCFRLPASPIRILVDGNSEGLSGLVEVHQLPVQRQFYLAAHEDCLNLLTQWGESSCQGFEKLSIAQGLPNRWHFFKVGLACSDEPIKYTYSVMSFPTTLRLELVGGIRVNRGNKFFRFAPPKLVLQGNTDSIEIFCNDIPLKSDDTGIYELPLDSLEMLIKAKRGENTVKTASLSLVEDISWQFEDINCRCDRFGNGLTELTDANGVTGALVTDFDCPSFNFNTLLPIQGKQRVVFVGRKTGQISSSVPEDWIPVWLVSKGRRSQVFFCGGNLAESEPISVTCKDRKRLKDWKKLLWGERKTVYLPTHPDLRSLWKKFEKEAERV</sequence>
<dbReference type="EMBL" id="JACJQY010000015">
    <property type="protein sequence ID" value="MBD2317381.1"/>
    <property type="molecule type" value="Genomic_DNA"/>
</dbReference>
<accession>A0ABR8C9S9</accession>
<proteinExistence type="predicted"/>
<keyword evidence="1" id="KW-0812">Transmembrane</keyword>
<dbReference type="Proteomes" id="UP000618445">
    <property type="component" value="Unassembled WGS sequence"/>
</dbReference>
<gene>
    <name evidence="2" type="ORF">H6G05_11065</name>
</gene>
<keyword evidence="3" id="KW-1185">Reference proteome</keyword>
<evidence type="ECO:0000256" key="1">
    <source>
        <dbReference type="SAM" id="Phobius"/>
    </source>
</evidence>
<keyword evidence="1" id="KW-1133">Transmembrane helix</keyword>
<keyword evidence="1" id="KW-0472">Membrane</keyword>
<organism evidence="2 3">
    <name type="scientific">Phormidium tenue FACHB-1050</name>
    <dbReference type="NCBI Taxonomy" id="2692857"/>
    <lineage>
        <taxon>Bacteria</taxon>
        <taxon>Bacillati</taxon>
        <taxon>Cyanobacteriota</taxon>
        <taxon>Cyanophyceae</taxon>
        <taxon>Oscillatoriophycideae</taxon>
        <taxon>Oscillatoriales</taxon>
        <taxon>Oscillatoriaceae</taxon>
        <taxon>Phormidium</taxon>
    </lineage>
</organism>